<dbReference type="InterPro" id="IPR003173">
    <property type="entry name" value="PC4_C"/>
</dbReference>
<organism evidence="2 3">
    <name type="scientific">Mediterraneibacter hominis</name>
    <dbReference type="NCBI Taxonomy" id="2763054"/>
    <lineage>
        <taxon>Bacteria</taxon>
        <taxon>Bacillati</taxon>
        <taxon>Bacillota</taxon>
        <taxon>Clostridia</taxon>
        <taxon>Lachnospirales</taxon>
        <taxon>Lachnospiraceae</taxon>
        <taxon>Mediterraneibacter</taxon>
    </lineage>
</organism>
<proteinExistence type="predicted"/>
<evidence type="ECO:0000313" key="3">
    <source>
        <dbReference type="Proteomes" id="UP000652477"/>
    </source>
</evidence>
<sequence length="76" mass="8858">MKPSFEIKHNLLTLPKEKETDVYHKELNLISWYGKEEKLDIRGWSDDHEKMTKGISLTEDEFIKIARAGLKELGGK</sequence>
<name>A0A923RRI6_9FIRM</name>
<dbReference type="GO" id="GO:0003677">
    <property type="term" value="F:DNA binding"/>
    <property type="evidence" value="ECO:0007669"/>
    <property type="project" value="InterPro"/>
</dbReference>
<dbReference type="Proteomes" id="UP000652477">
    <property type="component" value="Unassembled WGS sequence"/>
</dbReference>
<evidence type="ECO:0000259" key="1">
    <source>
        <dbReference type="Pfam" id="PF02229"/>
    </source>
</evidence>
<protein>
    <recommendedName>
        <fullName evidence="1">Transcriptional coactivator p15 (PC4) C-terminal domain-containing protein</fullName>
    </recommendedName>
</protein>
<keyword evidence="3" id="KW-1185">Reference proteome</keyword>
<dbReference type="Gene3D" id="2.30.31.70">
    <property type="match status" value="1"/>
</dbReference>
<accession>A0A923RRI6</accession>
<dbReference type="GO" id="GO:0006355">
    <property type="term" value="P:regulation of DNA-templated transcription"/>
    <property type="evidence" value="ECO:0007669"/>
    <property type="project" value="InterPro"/>
</dbReference>
<comment type="caution">
    <text evidence="2">The sequence shown here is derived from an EMBL/GenBank/DDBJ whole genome shotgun (WGS) entry which is preliminary data.</text>
</comment>
<gene>
    <name evidence="2" type="ORF">H8S37_12555</name>
</gene>
<dbReference type="AlphaFoldDB" id="A0A923RRI6"/>
<reference evidence="2" key="1">
    <citation type="submission" date="2020-08" db="EMBL/GenBank/DDBJ databases">
        <title>Genome public.</title>
        <authorList>
            <person name="Liu C."/>
            <person name="Sun Q."/>
        </authorList>
    </citation>
    <scope>NUCLEOTIDE SEQUENCE</scope>
    <source>
        <strain evidence="2">NSJ-55</strain>
    </source>
</reference>
<feature type="domain" description="Transcriptional coactivator p15 (PC4) C-terminal" evidence="1">
    <location>
        <begin position="25"/>
        <end position="64"/>
    </location>
</feature>
<dbReference type="Pfam" id="PF02229">
    <property type="entry name" value="PC4"/>
    <property type="match status" value="1"/>
</dbReference>
<evidence type="ECO:0000313" key="2">
    <source>
        <dbReference type="EMBL" id="MBC5689748.1"/>
    </source>
</evidence>
<dbReference type="EMBL" id="JACOPF010000002">
    <property type="protein sequence ID" value="MBC5689748.1"/>
    <property type="molecule type" value="Genomic_DNA"/>
</dbReference>
<dbReference type="RefSeq" id="WP_186876400.1">
    <property type="nucleotide sequence ID" value="NZ_JACOPF010000002.1"/>
</dbReference>